<gene>
    <name evidence="2" type="primary">orf76c</name>
</gene>
<keyword evidence="2" id="KW-0496">Mitochondrion</keyword>
<name>A0A650GPR0_RAPSA</name>
<proteinExistence type="predicted"/>
<organism evidence="2">
    <name type="scientific">Raphanus sativus</name>
    <name type="common">Radish</name>
    <name type="synonym">Raphanus raphanistrum var. sativus</name>
    <dbReference type="NCBI Taxonomy" id="3726"/>
    <lineage>
        <taxon>Eukaryota</taxon>
        <taxon>Viridiplantae</taxon>
        <taxon>Streptophyta</taxon>
        <taxon>Embryophyta</taxon>
        <taxon>Tracheophyta</taxon>
        <taxon>Spermatophyta</taxon>
        <taxon>Magnoliopsida</taxon>
        <taxon>eudicotyledons</taxon>
        <taxon>Gunneridae</taxon>
        <taxon>Pentapetalae</taxon>
        <taxon>rosids</taxon>
        <taxon>malvids</taxon>
        <taxon>Brassicales</taxon>
        <taxon>Brassicaceae</taxon>
        <taxon>Brassiceae</taxon>
        <taxon>Raphanus</taxon>
    </lineage>
</organism>
<evidence type="ECO:0000313" key="2">
    <source>
        <dbReference type="EMBL" id="QGW48536.1"/>
    </source>
</evidence>
<geneLocation type="mitochondrion" evidence="2"/>
<protein>
    <submittedName>
        <fullName evidence="2">Uncharacterized protein</fullName>
    </submittedName>
</protein>
<sequence length="76" mass="9043">MINRISTNSLILFSIEEVLHFRSILRSNRFEPPPSLNRLESELRFFPSLTEIGFPFREGIDINSEKSKLESRWWDC</sequence>
<accession>A0A650GPR0</accession>
<evidence type="ECO:0000313" key="1">
    <source>
        <dbReference type="EMBL" id="QGW48323.1"/>
    </source>
</evidence>
<dbReference type="AlphaFoldDB" id="A0A650GPR0"/>
<dbReference type="EMBL" id="MN056360">
    <property type="protein sequence ID" value="QGW48323.1"/>
    <property type="molecule type" value="Genomic_DNA"/>
</dbReference>
<reference evidence="2" key="1">
    <citation type="submission" date="2019-06" db="EMBL/GenBank/DDBJ databases">
        <title>Complete mitochondrial genome sequencing of NWB CMS and Normal type.</title>
        <authorList>
            <person name="Zhang L."/>
            <person name="Wang Q."/>
            <person name="Wang Y."/>
        </authorList>
    </citation>
    <scope>NUCLEOTIDE SEQUENCE</scope>
    <source>
        <strain evidence="1">YB-A</strain>
        <strain evidence="2">YB-B</strain>
    </source>
</reference>
<dbReference type="EMBL" id="MN056359">
    <property type="protein sequence ID" value="QGW48536.1"/>
    <property type="molecule type" value="Genomic_DNA"/>
</dbReference>